<dbReference type="EMBL" id="CM056819">
    <property type="protein sequence ID" value="KAJ8624314.1"/>
    <property type="molecule type" value="Genomic_DNA"/>
</dbReference>
<keyword evidence="2" id="KW-1185">Reference proteome</keyword>
<protein>
    <submittedName>
        <fullName evidence="1">Uncharacterized protein</fullName>
    </submittedName>
</protein>
<evidence type="ECO:0000313" key="2">
    <source>
        <dbReference type="Proteomes" id="UP001234297"/>
    </source>
</evidence>
<comment type="caution">
    <text evidence="1">The sequence shown here is derived from an EMBL/GenBank/DDBJ whole genome shotgun (WGS) entry which is preliminary data.</text>
</comment>
<evidence type="ECO:0000313" key="1">
    <source>
        <dbReference type="EMBL" id="KAJ8624314.1"/>
    </source>
</evidence>
<organism evidence="1 2">
    <name type="scientific">Persea americana</name>
    <name type="common">Avocado</name>
    <dbReference type="NCBI Taxonomy" id="3435"/>
    <lineage>
        <taxon>Eukaryota</taxon>
        <taxon>Viridiplantae</taxon>
        <taxon>Streptophyta</taxon>
        <taxon>Embryophyta</taxon>
        <taxon>Tracheophyta</taxon>
        <taxon>Spermatophyta</taxon>
        <taxon>Magnoliopsida</taxon>
        <taxon>Magnoliidae</taxon>
        <taxon>Laurales</taxon>
        <taxon>Lauraceae</taxon>
        <taxon>Persea</taxon>
    </lineage>
</organism>
<reference evidence="1 2" key="1">
    <citation type="journal article" date="2022" name="Hortic Res">
        <title>A haplotype resolved chromosomal level avocado genome allows analysis of novel avocado genes.</title>
        <authorList>
            <person name="Nath O."/>
            <person name="Fletcher S.J."/>
            <person name="Hayward A."/>
            <person name="Shaw L.M."/>
            <person name="Masouleh A.K."/>
            <person name="Furtado A."/>
            <person name="Henry R.J."/>
            <person name="Mitter N."/>
        </authorList>
    </citation>
    <scope>NUCLEOTIDE SEQUENCE [LARGE SCALE GENOMIC DNA]</scope>
    <source>
        <strain evidence="2">cv. Hass</strain>
    </source>
</reference>
<gene>
    <name evidence="1" type="ORF">MRB53_032844</name>
</gene>
<name>A0ACC2KU72_PERAE</name>
<sequence>MADRERSFSIEELPSHLILEILTSGRLSAVDLVNLEKTCRTFGGSYGVFPYKFRSMAELAAFHLCATHSIFCYMPPNARKELLERCRGNWKQVLRFLQSVEQASGIVETSAGNVEILEEALVLFADLLTMTTKVLEMMLLEHDKRWCWRWSGTVGQMQITTGKYHTLLINDNSAYSCGSSLCGVLGHGPVTTQREALTRVNFPSKSCVVHLSASHNHAAFVMQSGEVFTCGDNSSFCCGLGELRRTIFKPTRVEALKGIPCKQVATGLNFTVILTREGHVYTCGTNSHGQLGHGDTLDRSIPKFVQPFDGLGCVVQIAAGASYTLAVTNDGTVHSFGSASNFCLGHGEQHNEFQPRAIQSFKRKNIHVVRVSAGDEHAVALDSNGFVYTWGKGYCGALGHGDENEKTSPGLLTSLKGHLAVQVCARKRKTFVLMDDGSVFAFGWMGFGSLGFTDRAASDKITKPRILDSLKAHHISQISTGLYHTVAVTNRGLIFGFGDNERGQLGHSSLRGCLEPTEIVIQTMDEADIVAESA</sequence>
<accession>A0ACC2KU72</accession>
<proteinExistence type="predicted"/>
<dbReference type="Proteomes" id="UP001234297">
    <property type="component" value="Chromosome 11"/>
</dbReference>